<dbReference type="EMBL" id="CP060697">
    <property type="protein sequence ID" value="QNM82463.1"/>
    <property type="molecule type" value="Genomic_DNA"/>
</dbReference>
<evidence type="ECO:0000256" key="4">
    <source>
        <dbReference type="ARBA" id="ARBA00022605"/>
    </source>
</evidence>
<comment type="function">
    <text evidence="1 9">The alpha subunit is responsible for the aldol cleavage of indoleglycerol phosphate to indole and glyceraldehyde 3-phosphate.</text>
</comment>
<evidence type="ECO:0000256" key="5">
    <source>
        <dbReference type="ARBA" id="ARBA00022822"/>
    </source>
</evidence>
<evidence type="ECO:0000256" key="1">
    <source>
        <dbReference type="ARBA" id="ARBA00003365"/>
    </source>
</evidence>
<comment type="catalytic activity">
    <reaction evidence="8 9">
        <text>(1S,2R)-1-C-(indol-3-yl)glycerol 3-phosphate + L-serine = D-glyceraldehyde 3-phosphate + L-tryptophan + H2O</text>
        <dbReference type="Rhea" id="RHEA:10532"/>
        <dbReference type="ChEBI" id="CHEBI:15377"/>
        <dbReference type="ChEBI" id="CHEBI:33384"/>
        <dbReference type="ChEBI" id="CHEBI:57912"/>
        <dbReference type="ChEBI" id="CHEBI:58866"/>
        <dbReference type="ChEBI" id="CHEBI:59776"/>
        <dbReference type="EC" id="4.2.1.20"/>
    </reaction>
</comment>
<dbReference type="UniPathway" id="UPA00035">
    <property type="reaction ID" value="UER00044"/>
</dbReference>
<evidence type="ECO:0000256" key="2">
    <source>
        <dbReference type="ARBA" id="ARBA00004733"/>
    </source>
</evidence>
<dbReference type="EC" id="4.2.1.20" evidence="9"/>
<dbReference type="PANTHER" id="PTHR43406">
    <property type="entry name" value="TRYPTOPHAN SYNTHASE, ALPHA CHAIN"/>
    <property type="match status" value="1"/>
</dbReference>
<dbReference type="AlphaFoldDB" id="A0A7G9L1G4"/>
<evidence type="ECO:0000256" key="8">
    <source>
        <dbReference type="ARBA" id="ARBA00049047"/>
    </source>
</evidence>
<keyword evidence="6 9" id="KW-0057">Aromatic amino acid biosynthesis</keyword>
<gene>
    <name evidence="9 11" type="primary">trpA</name>
    <name evidence="11" type="ORF">H8M03_10685</name>
</gene>
<feature type="active site" description="Proton acceptor" evidence="9">
    <location>
        <position position="58"/>
    </location>
</feature>
<dbReference type="InterPro" id="IPR013785">
    <property type="entry name" value="Aldolase_TIM"/>
</dbReference>
<dbReference type="NCBIfam" id="TIGR00262">
    <property type="entry name" value="trpA"/>
    <property type="match status" value="1"/>
</dbReference>
<dbReference type="FunFam" id="3.20.20.70:FF:000037">
    <property type="entry name" value="Tryptophan synthase alpha chain"/>
    <property type="match status" value="1"/>
</dbReference>
<evidence type="ECO:0000313" key="12">
    <source>
        <dbReference type="Proteomes" id="UP000515861"/>
    </source>
</evidence>
<evidence type="ECO:0000256" key="6">
    <source>
        <dbReference type="ARBA" id="ARBA00023141"/>
    </source>
</evidence>
<dbReference type="PANTHER" id="PTHR43406:SF1">
    <property type="entry name" value="TRYPTOPHAN SYNTHASE ALPHA CHAIN, CHLOROPLASTIC"/>
    <property type="match status" value="1"/>
</dbReference>
<comment type="pathway">
    <text evidence="2 9">Amino-acid biosynthesis; L-tryptophan biosynthesis; L-tryptophan from chorismate: step 5/5.</text>
</comment>
<dbReference type="GO" id="GO:0005829">
    <property type="term" value="C:cytosol"/>
    <property type="evidence" value="ECO:0007669"/>
    <property type="project" value="TreeGrafter"/>
</dbReference>
<protein>
    <recommendedName>
        <fullName evidence="9">Tryptophan synthase alpha chain</fullName>
        <ecNumber evidence="9">4.2.1.20</ecNumber>
    </recommendedName>
</protein>
<keyword evidence="7 9" id="KW-0456">Lyase</keyword>
<dbReference type="CDD" id="cd04724">
    <property type="entry name" value="Tryptophan_synthase_alpha"/>
    <property type="match status" value="1"/>
</dbReference>
<comment type="similarity">
    <text evidence="9 10">Belongs to the TrpA family.</text>
</comment>
<dbReference type="InterPro" id="IPR011060">
    <property type="entry name" value="RibuloseP-bd_barrel"/>
</dbReference>
<keyword evidence="4 9" id="KW-0028">Amino-acid biosynthesis</keyword>
<proteinExistence type="inferred from homology"/>
<evidence type="ECO:0000313" key="11">
    <source>
        <dbReference type="EMBL" id="QNM82463.1"/>
    </source>
</evidence>
<dbReference type="HAMAP" id="MF_00131">
    <property type="entry name" value="Trp_synth_alpha"/>
    <property type="match status" value="1"/>
</dbReference>
<reference evidence="11 12" key="1">
    <citation type="submission" date="2020-08" db="EMBL/GenBank/DDBJ databases">
        <title>Sphingomonas sp. sand1-3 16S ribosomal RNA gene Genome sequencing and assembly.</title>
        <authorList>
            <person name="Kang M."/>
        </authorList>
    </citation>
    <scope>NUCLEOTIDE SEQUENCE [LARGE SCALE GENOMIC DNA]</scope>
    <source>
        <strain evidence="12">sand1-3</strain>
    </source>
</reference>
<feature type="active site" description="Proton acceptor" evidence="9">
    <location>
        <position position="47"/>
    </location>
</feature>
<name>A0A7G9L1G4_9SPHN</name>
<evidence type="ECO:0000256" key="9">
    <source>
        <dbReference type="HAMAP-Rule" id="MF_00131"/>
    </source>
</evidence>
<dbReference type="Pfam" id="PF00290">
    <property type="entry name" value="Trp_syntA"/>
    <property type="match status" value="1"/>
</dbReference>
<comment type="subunit">
    <text evidence="3 9">Tetramer of two alpha and two beta chains.</text>
</comment>
<evidence type="ECO:0000256" key="7">
    <source>
        <dbReference type="ARBA" id="ARBA00023239"/>
    </source>
</evidence>
<dbReference type="PROSITE" id="PS00167">
    <property type="entry name" value="TRP_SYNTHASE_ALPHA"/>
    <property type="match status" value="1"/>
</dbReference>
<dbReference type="InterPro" id="IPR018204">
    <property type="entry name" value="Trp_synthase_alpha_AS"/>
</dbReference>
<dbReference type="InterPro" id="IPR002028">
    <property type="entry name" value="Trp_synthase_suA"/>
</dbReference>
<dbReference type="KEGG" id="ssau:H8M03_10685"/>
<dbReference type="Proteomes" id="UP000515861">
    <property type="component" value="Chromosome"/>
</dbReference>
<dbReference type="SUPFAM" id="SSF51366">
    <property type="entry name" value="Ribulose-phoshate binding barrel"/>
    <property type="match status" value="1"/>
</dbReference>
<evidence type="ECO:0000256" key="10">
    <source>
        <dbReference type="RuleBase" id="RU003662"/>
    </source>
</evidence>
<dbReference type="Gene3D" id="3.20.20.70">
    <property type="entry name" value="Aldolase class I"/>
    <property type="match status" value="1"/>
</dbReference>
<dbReference type="RefSeq" id="WP_187479418.1">
    <property type="nucleotide sequence ID" value="NZ_CP060697.1"/>
</dbReference>
<organism evidence="11 12">
    <name type="scientific">Sphingomonas sabuli</name>
    <dbReference type="NCBI Taxonomy" id="2764186"/>
    <lineage>
        <taxon>Bacteria</taxon>
        <taxon>Pseudomonadati</taxon>
        <taxon>Pseudomonadota</taxon>
        <taxon>Alphaproteobacteria</taxon>
        <taxon>Sphingomonadales</taxon>
        <taxon>Sphingomonadaceae</taxon>
        <taxon>Sphingomonas</taxon>
    </lineage>
</organism>
<sequence>MNRYATMFDRLDGEGAFGAFLMLGDPDPERCAGLLDAVVRGGADMVEVGIPYSDPVADGPVIQAAAQRALAAGVRTAQCFDLIAGFRTRHPQVPVGILTYANLVVARGRDAFFDRATAAGADSLLVADLPAFEAPPWAEAMRAAGIDPVLIAAANTPDETLGRIARLAGGYTYCVSRAGITGTHKAGEFDRALVDRLHDAGAPPPVYGFGIATPDDVRAALRTGAAGVICGSAIVRTAAEGGDVEALVRGLKDATRERLATAMI</sequence>
<keyword evidence="12" id="KW-1185">Reference proteome</keyword>
<keyword evidence="5 9" id="KW-0822">Tryptophan biosynthesis</keyword>
<evidence type="ECO:0000256" key="3">
    <source>
        <dbReference type="ARBA" id="ARBA00011270"/>
    </source>
</evidence>
<dbReference type="GO" id="GO:0004834">
    <property type="term" value="F:tryptophan synthase activity"/>
    <property type="evidence" value="ECO:0007669"/>
    <property type="project" value="UniProtKB-UniRule"/>
</dbReference>
<accession>A0A7G9L1G4</accession>